<dbReference type="SUPFAM" id="SSF55785">
    <property type="entry name" value="PYP-like sensor domain (PAS domain)"/>
    <property type="match status" value="1"/>
</dbReference>
<dbReference type="Pfam" id="PF00072">
    <property type="entry name" value="Response_reg"/>
    <property type="match status" value="1"/>
</dbReference>
<dbReference type="InterPro" id="IPR013767">
    <property type="entry name" value="PAS_fold"/>
</dbReference>
<dbReference type="InterPro" id="IPR036388">
    <property type="entry name" value="WH-like_DNA-bd_sf"/>
</dbReference>
<proteinExistence type="predicted"/>
<dbReference type="CDD" id="cd19920">
    <property type="entry name" value="REC_PA4781-like"/>
    <property type="match status" value="1"/>
</dbReference>
<dbReference type="EMBL" id="JBHPBY010000410">
    <property type="protein sequence ID" value="MFC1853045.1"/>
    <property type="molecule type" value="Genomic_DNA"/>
</dbReference>
<evidence type="ECO:0000256" key="4">
    <source>
        <dbReference type="ARBA" id="ARBA00023125"/>
    </source>
</evidence>
<dbReference type="InterPro" id="IPR001789">
    <property type="entry name" value="Sig_transdc_resp-reg_receiver"/>
</dbReference>
<dbReference type="PROSITE" id="PS50110">
    <property type="entry name" value="RESPONSE_REGULATORY"/>
    <property type="match status" value="1"/>
</dbReference>
<dbReference type="SUPFAM" id="SSF52172">
    <property type="entry name" value="CheY-like"/>
    <property type="match status" value="1"/>
</dbReference>
<keyword evidence="4" id="KW-0238">DNA-binding</keyword>
<feature type="domain" description="Response regulatory" evidence="8">
    <location>
        <begin position="8"/>
        <end position="124"/>
    </location>
</feature>
<dbReference type="NCBIfam" id="TIGR00229">
    <property type="entry name" value="sensory_box"/>
    <property type="match status" value="1"/>
</dbReference>
<dbReference type="InterPro" id="IPR039420">
    <property type="entry name" value="WalR-like"/>
</dbReference>
<keyword evidence="5" id="KW-0804">Transcription</keyword>
<keyword evidence="11" id="KW-1185">Reference proteome</keyword>
<evidence type="ECO:0000259" key="8">
    <source>
        <dbReference type="PROSITE" id="PS50110"/>
    </source>
</evidence>
<dbReference type="Proteomes" id="UP001594351">
    <property type="component" value="Unassembled WGS sequence"/>
</dbReference>
<evidence type="ECO:0000256" key="1">
    <source>
        <dbReference type="ARBA" id="ARBA00022553"/>
    </source>
</evidence>
<organism evidence="10 11">
    <name type="scientific">candidate division CSSED10-310 bacterium</name>
    <dbReference type="NCBI Taxonomy" id="2855610"/>
    <lineage>
        <taxon>Bacteria</taxon>
        <taxon>Bacteria division CSSED10-310</taxon>
    </lineage>
</organism>
<dbReference type="SMART" id="SM00448">
    <property type="entry name" value="REC"/>
    <property type="match status" value="1"/>
</dbReference>
<dbReference type="Gene3D" id="1.10.10.10">
    <property type="entry name" value="Winged helix-like DNA-binding domain superfamily/Winged helix DNA-binding domain"/>
    <property type="match status" value="1"/>
</dbReference>
<name>A0ABV6Z3L5_UNCC1</name>
<keyword evidence="7" id="KW-0175">Coiled coil</keyword>
<evidence type="ECO:0000259" key="9">
    <source>
        <dbReference type="PROSITE" id="PS50112"/>
    </source>
</evidence>
<dbReference type="PROSITE" id="PS50112">
    <property type="entry name" value="PAS"/>
    <property type="match status" value="1"/>
</dbReference>
<dbReference type="SMART" id="SM00086">
    <property type="entry name" value="PAC"/>
    <property type="match status" value="1"/>
</dbReference>
<accession>A0ABV6Z3L5</accession>
<dbReference type="Gene3D" id="3.40.50.2300">
    <property type="match status" value="1"/>
</dbReference>
<dbReference type="CDD" id="cd00130">
    <property type="entry name" value="PAS"/>
    <property type="match status" value="1"/>
</dbReference>
<evidence type="ECO:0000256" key="3">
    <source>
        <dbReference type="ARBA" id="ARBA00023015"/>
    </source>
</evidence>
<feature type="modified residue" description="4-aspartylphosphate" evidence="6">
    <location>
        <position position="57"/>
    </location>
</feature>
<feature type="domain" description="PAS" evidence="9">
    <location>
        <begin position="161"/>
        <end position="232"/>
    </location>
</feature>
<keyword evidence="2" id="KW-0902">Two-component regulatory system</keyword>
<evidence type="ECO:0000256" key="7">
    <source>
        <dbReference type="SAM" id="Coils"/>
    </source>
</evidence>
<evidence type="ECO:0000313" key="10">
    <source>
        <dbReference type="EMBL" id="MFC1853045.1"/>
    </source>
</evidence>
<dbReference type="InterPro" id="IPR035965">
    <property type="entry name" value="PAS-like_dom_sf"/>
</dbReference>
<gene>
    <name evidence="10" type="ORF">ACFL27_22840</name>
</gene>
<keyword evidence="1 6" id="KW-0597">Phosphoprotein</keyword>
<keyword evidence="3" id="KW-0805">Transcription regulation</keyword>
<dbReference type="InterPro" id="IPR016032">
    <property type="entry name" value="Sig_transdc_resp-reg_C-effctor"/>
</dbReference>
<dbReference type="PANTHER" id="PTHR48111">
    <property type="entry name" value="REGULATOR OF RPOS"/>
    <property type="match status" value="1"/>
</dbReference>
<dbReference type="InterPro" id="IPR000014">
    <property type="entry name" value="PAS"/>
</dbReference>
<feature type="coiled-coil region" evidence="7">
    <location>
        <begin position="119"/>
        <end position="164"/>
    </location>
</feature>
<dbReference type="Pfam" id="PF00989">
    <property type="entry name" value="PAS"/>
    <property type="match status" value="1"/>
</dbReference>
<evidence type="ECO:0000256" key="5">
    <source>
        <dbReference type="ARBA" id="ARBA00023163"/>
    </source>
</evidence>
<dbReference type="SUPFAM" id="SSF46894">
    <property type="entry name" value="C-terminal effector domain of the bipartite response regulators"/>
    <property type="match status" value="1"/>
</dbReference>
<sequence>MVDLSQTKILVVDDKPENLDILISYLQDFGATILVALDGSEALEVVVENEPDLILLDVMMPGMDGFETCRHLKQDTKFREIPIIFMTALTETSDKVKGFEAGGFDYITKPLQHEEVLVRVKAQLTIRSQQQELARQNEELQLYREHLQELVEERTKELKSSEERFRAIIENTNAGYFFIDQNGLIKNVNQAWLTMHGYASADEVIGKHFSITLVDPDVTRVQEVLDTVLTGETASPGEFKRKNKDGSIGYHTFSINPVQKSGEIVGLEGFFIDITAQKIARIKEHENTELTHALELREKQLQHYALRLTMKNKLLDSLLSEIQKVKTEISTTLTHKTDQIMQQITSHKTEQKDWEAFEQEFNKIYQDFTLRLIRSYPQLSPRQMKICMLLRMHMTSQEVADILYLAPRSVEIYRYRIRKVLKLSTDQNLISFLATI</sequence>
<dbReference type="InterPro" id="IPR000792">
    <property type="entry name" value="Tscrpt_reg_LuxR_C"/>
</dbReference>
<reference evidence="10 11" key="1">
    <citation type="submission" date="2024-09" db="EMBL/GenBank/DDBJ databases">
        <title>Laminarin stimulates single cell rates of sulfate reduction while oxygen inhibits transcriptomic activity in coastal marine sediment.</title>
        <authorList>
            <person name="Lindsay M."/>
            <person name="Orcutt B."/>
            <person name="Emerson D."/>
            <person name="Stepanauskas R."/>
            <person name="D'Angelo T."/>
        </authorList>
    </citation>
    <scope>NUCLEOTIDE SEQUENCE [LARGE SCALE GENOMIC DNA]</scope>
    <source>
        <strain evidence="10">SAG AM-311-K15</strain>
    </source>
</reference>
<evidence type="ECO:0000256" key="6">
    <source>
        <dbReference type="PROSITE-ProRule" id="PRU00169"/>
    </source>
</evidence>
<comment type="caution">
    <text evidence="10">The sequence shown here is derived from an EMBL/GenBank/DDBJ whole genome shotgun (WGS) entry which is preliminary data.</text>
</comment>
<dbReference type="Gene3D" id="3.30.450.20">
    <property type="entry name" value="PAS domain"/>
    <property type="match status" value="1"/>
</dbReference>
<evidence type="ECO:0000313" key="11">
    <source>
        <dbReference type="Proteomes" id="UP001594351"/>
    </source>
</evidence>
<dbReference type="SMART" id="SM00421">
    <property type="entry name" value="HTH_LUXR"/>
    <property type="match status" value="1"/>
</dbReference>
<dbReference type="PANTHER" id="PTHR48111:SF1">
    <property type="entry name" value="TWO-COMPONENT RESPONSE REGULATOR ORR33"/>
    <property type="match status" value="1"/>
</dbReference>
<dbReference type="InterPro" id="IPR011006">
    <property type="entry name" value="CheY-like_superfamily"/>
</dbReference>
<evidence type="ECO:0000256" key="2">
    <source>
        <dbReference type="ARBA" id="ARBA00023012"/>
    </source>
</evidence>
<dbReference type="Pfam" id="PF00196">
    <property type="entry name" value="GerE"/>
    <property type="match status" value="1"/>
</dbReference>
<dbReference type="SMART" id="SM00091">
    <property type="entry name" value="PAS"/>
    <property type="match status" value="1"/>
</dbReference>
<protein>
    <submittedName>
        <fullName evidence="10">Response regulator</fullName>
    </submittedName>
</protein>
<dbReference type="InterPro" id="IPR001610">
    <property type="entry name" value="PAC"/>
</dbReference>